<dbReference type="Proteomes" id="UP000000427">
    <property type="component" value="Chromosome"/>
</dbReference>
<dbReference type="EMBL" id="AE016879">
    <property type="protein sequence ID" value="AAP25984.1"/>
    <property type="molecule type" value="Genomic_DNA"/>
</dbReference>
<evidence type="ECO:0000313" key="2">
    <source>
        <dbReference type="Proteomes" id="UP000000427"/>
    </source>
</evidence>
<name>A0A0F7RF50_BACAN</name>
<dbReference type="AlphaFoldDB" id="A0A0F7RF50"/>
<sequence length="122" mass="13986">MINFEIIREYKRIDYMKKGLGLLVTIMIEAGIVYKSSKILKWSFVDLTFFAGICFVIITYYFSSKGGFSSNSVRLQAQARLGIKVEEEKFEISVNPILIGSIVYTVLSLILVVISYWGYFIK</sequence>
<evidence type="ECO:0000313" key="1">
    <source>
        <dbReference type="EMBL" id="AAP25984.1"/>
    </source>
</evidence>
<organism evidence="1 2">
    <name type="scientific">Bacillus anthracis</name>
    <name type="common">anthrax bacterium</name>
    <dbReference type="NCBI Taxonomy" id="1392"/>
    <lineage>
        <taxon>Bacteria</taxon>
        <taxon>Bacillati</taxon>
        <taxon>Bacillota</taxon>
        <taxon>Bacilli</taxon>
        <taxon>Bacillales</taxon>
        <taxon>Bacillaceae</taxon>
        <taxon>Bacillus</taxon>
        <taxon>Bacillus cereus group</taxon>
    </lineage>
</organism>
<protein>
    <submittedName>
        <fullName evidence="1">Uncharacterized protein</fullName>
    </submittedName>
</protein>
<proteinExistence type="predicted"/>
<dbReference type="KEGG" id="ban:BA_2099"/>
<accession>A0A0F7RF50</accession>
<gene>
    <name evidence="1" type="ordered locus">BA_2099</name>
</gene>
<reference evidence="1 2" key="1">
    <citation type="journal article" date="2003" name="Nature">
        <title>The genome sequence of Bacillus anthracis Ames and comparison to closely related bacteria.</title>
        <authorList>
            <person name="Read T.D."/>
            <person name="Peterson S.N."/>
            <person name="Tourasse N."/>
            <person name="Baillie L.W."/>
            <person name="Paulsen I.T."/>
            <person name="Nelson K.E."/>
            <person name="Tettelin H."/>
            <person name="Fouts D.E."/>
            <person name="Eisen J.A."/>
            <person name="Gill S.R."/>
            <person name="Holtzapple E.K."/>
            <person name="Okstad O.A."/>
            <person name="Helgason E."/>
            <person name="Rilstone J."/>
            <person name="Wu M."/>
            <person name="Kolonay J.F."/>
            <person name="Beanan M.J."/>
            <person name="Dodson R.J."/>
            <person name="Brinkac L.M."/>
            <person name="Gwinn M."/>
            <person name="DeBoy R.T."/>
            <person name="Madpu R."/>
            <person name="Daugherty S.C."/>
            <person name="Durkin A.S."/>
            <person name="Haft D.H."/>
            <person name="Nelson W.C."/>
            <person name="Peterson J.D."/>
            <person name="Pop M."/>
            <person name="Khouri H.M."/>
            <person name="Radune D."/>
            <person name="Benton J.L."/>
            <person name="Mahamoud Y."/>
            <person name="Jiang L."/>
            <person name="Hance I.R."/>
            <person name="Weidman J.F."/>
            <person name="Berry K.J."/>
            <person name="Plaut R.D."/>
            <person name="Wolf A.M."/>
            <person name="Watkins K.L."/>
            <person name="Nierman W.C."/>
            <person name="Hazen A."/>
            <person name="Cline R."/>
            <person name="Redmond C."/>
            <person name="Thwaite J.E."/>
            <person name="White O."/>
            <person name="Salzberg S.L."/>
            <person name="Thomason B."/>
            <person name="Friedlander A.M."/>
            <person name="Koehler T.M."/>
            <person name="Hanna P.C."/>
            <person name="Kolsto A.B."/>
            <person name="Fraser C.M."/>
        </authorList>
    </citation>
    <scope>NUCLEOTIDE SEQUENCE [LARGE SCALE GENOMIC DNA]</scope>
    <source>
        <strain evidence="2">Ames / isolate Porton</strain>
    </source>
</reference>